<keyword evidence="2" id="KW-1185">Reference proteome</keyword>
<protein>
    <submittedName>
        <fullName evidence="1">PilZ domain-containing protein</fullName>
    </submittedName>
</protein>
<dbReference type="AlphaFoldDB" id="A0A941DIS7"/>
<reference evidence="1" key="1">
    <citation type="submission" date="2021-04" db="EMBL/GenBank/DDBJ databases">
        <title>novel species isolated from subtropical streams in China.</title>
        <authorList>
            <person name="Lu H."/>
        </authorList>
    </citation>
    <scope>NUCLEOTIDE SEQUENCE</scope>
    <source>
        <strain evidence="1">LFS511W</strain>
    </source>
</reference>
<proteinExistence type="predicted"/>
<evidence type="ECO:0000313" key="1">
    <source>
        <dbReference type="EMBL" id="MBR7781503.1"/>
    </source>
</evidence>
<evidence type="ECO:0000313" key="2">
    <source>
        <dbReference type="Proteomes" id="UP000680067"/>
    </source>
</evidence>
<name>A0A941DIS7_9BURK</name>
<comment type="caution">
    <text evidence="1">The sequence shown here is derived from an EMBL/GenBank/DDBJ whole genome shotgun (WGS) entry which is preliminary data.</text>
</comment>
<sequence length="138" mass="16005">MNTAEKRQFQRVQFFRLTRDREFVPVWVFNKQPQDDAVTGLIVDISESGVQVMTVWEDRPQSSAWMLHLLDTAGERMQLPAVRLDYVWSAQHESLYARTGFRFHHAQEGAAGLLQALIADQPQQVLRCQLTPVFQCHH</sequence>
<dbReference type="EMBL" id="JAGSPN010000002">
    <property type="protein sequence ID" value="MBR7781503.1"/>
    <property type="molecule type" value="Genomic_DNA"/>
</dbReference>
<accession>A0A941DIS7</accession>
<dbReference type="SUPFAM" id="SSF141371">
    <property type="entry name" value="PilZ domain-like"/>
    <property type="match status" value="1"/>
</dbReference>
<gene>
    <name evidence="1" type="ORF">KDM89_05080</name>
</gene>
<organism evidence="1 2">
    <name type="scientific">Undibacterium luofuense</name>
    <dbReference type="NCBI Taxonomy" id="2828733"/>
    <lineage>
        <taxon>Bacteria</taxon>
        <taxon>Pseudomonadati</taxon>
        <taxon>Pseudomonadota</taxon>
        <taxon>Betaproteobacteria</taxon>
        <taxon>Burkholderiales</taxon>
        <taxon>Oxalobacteraceae</taxon>
        <taxon>Undibacterium</taxon>
    </lineage>
</organism>
<dbReference type="Proteomes" id="UP000680067">
    <property type="component" value="Unassembled WGS sequence"/>
</dbReference>